<dbReference type="GO" id="GO:0009231">
    <property type="term" value="P:riboflavin biosynthetic process"/>
    <property type="evidence" value="ECO:0007669"/>
    <property type="project" value="UniProtKB-KW"/>
</dbReference>
<evidence type="ECO:0000256" key="2">
    <source>
        <dbReference type="ARBA" id="ARBA00002803"/>
    </source>
</evidence>
<evidence type="ECO:0000313" key="10">
    <source>
        <dbReference type="EMBL" id="SVB08966.1"/>
    </source>
</evidence>
<dbReference type="NCBIfam" id="NF006767">
    <property type="entry name" value="PRK09289.1"/>
    <property type="match status" value="1"/>
</dbReference>
<dbReference type="InterPro" id="IPR001783">
    <property type="entry name" value="Lumazine-bd"/>
</dbReference>
<dbReference type="InterPro" id="IPR026017">
    <property type="entry name" value="Lumazine-bd_dom"/>
</dbReference>
<reference evidence="10" key="1">
    <citation type="submission" date="2018-05" db="EMBL/GenBank/DDBJ databases">
        <authorList>
            <person name="Lanie J.A."/>
            <person name="Ng W.-L."/>
            <person name="Kazmierczak K.M."/>
            <person name="Andrzejewski T.M."/>
            <person name="Davidsen T.M."/>
            <person name="Wayne K.J."/>
            <person name="Tettelin H."/>
            <person name="Glass J.I."/>
            <person name="Rusch D."/>
            <person name="Podicherti R."/>
            <person name="Tsui H.-C.T."/>
            <person name="Winkler M.E."/>
        </authorList>
    </citation>
    <scope>NUCLEOTIDE SEQUENCE</scope>
</reference>
<dbReference type="FunFam" id="2.40.30.20:FF:000003">
    <property type="entry name" value="Riboflavin synthase, alpha subunit"/>
    <property type="match status" value="1"/>
</dbReference>
<dbReference type="Gene3D" id="2.40.30.20">
    <property type="match status" value="2"/>
</dbReference>
<dbReference type="FunFam" id="2.40.30.20:FF:000004">
    <property type="entry name" value="Riboflavin synthase, alpha subunit"/>
    <property type="match status" value="1"/>
</dbReference>
<proteinExistence type="predicted"/>
<gene>
    <name evidence="10" type="ORF">METZ01_LOCUS161820</name>
</gene>
<sequence length="208" mass="22441">MFTGIIQAKGNIKEIRISNKGAVFVLNSNSLELSDVSIGDSIAVNGVCLTITQLDKNSFSANVSQETLNCTTFSQLRKGQNINLEKSLRLDQGIDGHLVSGHVDGVGEVVSLQKEGESTRLKIKVKNDLSKYIAKKGSICINGVSLTVNSVEADIFDVNIVPHTLSVTTLGELIENSRVNIEIDIIARHIEQLISHKSTTGVDISTPK</sequence>
<dbReference type="EMBL" id="UINC01028274">
    <property type="protein sequence ID" value="SVB08966.1"/>
    <property type="molecule type" value="Genomic_DNA"/>
</dbReference>
<dbReference type="EC" id="2.5.1.9" evidence="4"/>
<keyword evidence="7" id="KW-0808">Transferase</keyword>
<evidence type="ECO:0000256" key="1">
    <source>
        <dbReference type="ARBA" id="ARBA00000968"/>
    </source>
</evidence>
<dbReference type="AlphaFoldDB" id="A0A382B587"/>
<accession>A0A382B587</accession>
<evidence type="ECO:0000256" key="5">
    <source>
        <dbReference type="ARBA" id="ARBA00013950"/>
    </source>
</evidence>
<dbReference type="Pfam" id="PF00677">
    <property type="entry name" value="Lum_binding"/>
    <property type="match status" value="2"/>
</dbReference>
<dbReference type="InterPro" id="IPR023366">
    <property type="entry name" value="ATP_synth_asu-like_sf"/>
</dbReference>
<evidence type="ECO:0000256" key="7">
    <source>
        <dbReference type="ARBA" id="ARBA00022679"/>
    </source>
</evidence>
<keyword evidence="6" id="KW-0686">Riboflavin biosynthesis</keyword>
<dbReference type="NCBIfam" id="NF009566">
    <property type="entry name" value="PRK13020.1"/>
    <property type="match status" value="1"/>
</dbReference>
<dbReference type="PANTHER" id="PTHR21098:SF12">
    <property type="entry name" value="RIBOFLAVIN SYNTHASE"/>
    <property type="match status" value="1"/>
</dbReference>
<evidence type="ECO:0000259" key="9">
    <source>
        <dbReference type="PROSITE" id="PS51177"/>
    </source>
</evidence>
<protein>
    <recommendedName>
        <fullName evidence="5">Riboflavin synthase</fullName>
        <ecNumber evidence="4">2.5.1.9</ecNumber>
    </recommendedName>
</protein>
<evidence type="ECO:0000256" key="3">
    <source>
        <dbReference type="ARBA" id="ARBA00004887"/>
    </source>
</evidence>
<evidence type="ECO:0000256" key="8">
    <source>
        <dbReference type="ARBA" id="ARBA00022737"/>
    </source>
</evidence>
<comment type="pathway">
    <text evidence="3">Cofactor biosynthesis; riboflavin biosynthesis; riboflavin from 2-hydroxy-3-oxobutyl phosphate and 5-amino-6-(D-ribitylamino)uracil: step 2/2.</text>
</comment>
<dbReference type="PROSITE" id="PS51177">
    <property type="entry name" value="LUMAZINE_BIND"/>
    <property type="match status" value="2"/>
</dbReference>
<feature type="domain" description="Lumazine-binding" evidence="9">
    <location>
        <begin position="98"/>
        <end position="194"/>
    </location>
</feature>
<dbReference type="GO" id="GO:0004746">
    <property type="term" value="F:riboflavin synthase activity"/>
    <property type="evidence" value="ECO:0007669"/>
    <property type="project" value="UniProtKB-EC"/>
</dbReference>
<comment type="function">
    <text evidence="2">Catalyzes the dismutation of two molecules of 6,7-dimethyl-8-ribityllumazine, resulting in the formation of riboflavin and 5-amino-6-(D-ribitylamino)uracil.</text>
</comment>
<dbReference type="PANTHER" id="PTHR21098">
    <property type="entry name" value="RIBOFLAVIN SYNTHASE ALPHA CHAIN"/>
    <property type="match status" value="1"/>
</dbReference>
<feature type="domain" description="Lumazine-binding" evidence="9">
    <location>
        <begin position="1"/>
        <end position="97"/>
    </location>
</feature>
<dbReference type="CDD" id="cd00402">
    <property type="entry name" value="Riboflavin_synthase_like"/>
    <property type="match status" value="1"/>
</dbReference>
<evidence type="ECO:0000256" key="6">
    <source>
        <dbReference type="ARBA" id="ARBA00022619"/>
    </source>
</evidence>
<dbReference type="InterPro" id="IPR017938">
    <property type="entry name" value="Riboflavin_synthase-like_b-brl"/>
</dbReference>
<name>A0A382B587_9ZZZZ</name>
<evidence type="ECO:0000256" key="4">
    <source>
        <dbReference type="ARBA" id="ARBA00012827"/>
    </source>
</evidence>
<dbReference type="SUPFAM" id="SSF63380">
    <property type="entry name" value="Riboflavin synthase domain-like"/>
    <property type="match status" value="2"/>
</dbReference>
<organism evidence="10">
    <name type="scientific">marine metagenome</name>
    <dbReference type="NCBI Taxonomy" id="408172"/>
    <lineage>
        <taxon>unclassified sequences</taxon>
        <taxon>metagenomes</taxon>
        <taxon>ecological metagenomes</taxon>
    </lineage>
</organism>
<dbReference type="NCBIfam" id="TIGR00187">
    <property type="entry name" value="ribE"/>
    <property type="match status" value="1"/>
</dbReference>
<dbReference type="PIRSF" id="PIRSF000498">
    <property type="entry name" value="Riboflavin_syn_A"/>
    <property type="match status" value="1"/>
</dbReference>
<keyword evidence="8" id="KW-0677">Repeat</keyword>
<comment type="catalytic activity">
    <reaction evidence="1">
        <text>2 6,7-dimethyl-8-(1-D-ribityl)lumazine + H(+) = 5-amino-6-(D-ribitylamino)uracil + riboflavin</text>
        <dbReference type="Rhea" id="RHEA:20772"/>
        <dbReference type="ChEBI" id="CHEBI:15378"/>
        <dbReference type="ChEBI" id="CHEBI:15934"/>
        <dbReference type="ChEBI" id="CHEBI:57986"/>
        <dbReference type="ChEBI" id="CHEBI:58201"/>
        <dbReference type="EC" id="2.5.1.9"/>
    </reaction>
</comment>